<dbReference type="InterPro" id="IPR015946">
    <property type="entry name" value="KH_dom-like_a/b"/>
</dbReference>
<comment type="similarity">
    <text evidence="2">Belongs to the RbfA family.</text>
</comment>
<comment type="subcellular location">
    <subcellularLocation>
        <location evidence="2">Cytoplasm</location>
    </subcellularLocation>
</comment>
<dbReference type="InterPro" id="IPR000238">
    <property type="entry name" value="RbfA"/>
</dbReference>
<evidence type="ECO:0000313" key="3">
    <source>
        <dbReference type="EMBL" id="HEN28338.1"/>
    </source>
</evidence>
<keyword evidence="2" id="KW-0963">Cytoplasm</keyword>
<evidence type="ECO:0000256" key="1">
    <source>
        <dbReference type="ARBA" id="ARBA00022517"/>
    </source>
</evidence>
<comment type="subunit">
    <text evidence="2">Monomer. Binds 30S ribosomal subunits, but not 50S ribosomal subunits or 70S ribosomes.</text>
</comment>
<dbReference type="SUPFAM" id="SSF89919">
    <property type="entry name" value="Ribosome-binding factor A, RbfA"/>
    <property type="match status" value="1"/>
</dbReference>
<comment type="function">
    <text evidence="2">One of several proteins that assist in the late maturation steps of the functional core of the 30S ribosomal subunit. Associates with free 30S ribosomal subunits (but not with 30S subunits that are part of 70S ribosomes or polysomes). Required for efficient processing of 16S rRNA. May interact with the 5'-terminal helix region of 16S rRNA.</text>
</comment>
<dbReference type="Pfam" id="PF02033">
    <property type="entry name" value="RBFA"/>
    <property type="match status" value="1"/>
</dbReference>
<accession>A0A7C2PEJ9</accession>
<proteinExistence type="inferred from homology"/>
<dbReference type="GO" id="GO:0043024">
    <property type="term" value="F:ribosomal small subunit binding"/>
    <property type="evidence" value="ECO:0007669"/>
    <property type="project" value="TreeGrafter"/>
</dbReference>
<dbReference type="NCBIfam" id="TIGR00082">
    <property type="entry name" value="rbfA"/>
    <property type="match status" value="1"/>
</dbReference>
<evidence type="ECO:0000313" key="4">
    <source>
        <dbReference type="EMBL" id="HGL18274.1"/>
    </source>
</evidence>
<reference evidence="3" key="1">
    <citation type="journal article" date="2020" name="mSystems">
        <title>Genome- and Community-Level Interaction Insights into Carbon Utilization and Element Cycling Functions of Hydrothermarchaeota in Hydrothermal Sediment.</title>
        <authorList>
            <person name="Zhou Z."/>
            <person name="Liu Y."/>
            <person name="Xu W."/>
            <person name="Pan J."/>
            <person name="Luo Z.H."/>
            <person name="Li M."/>
        </authorList>
    </citation>
    <scope>NUCLEOTIDE SEQUENCE [LARGE SCALE GENOMIC DNA]</scope>
    <source>
        <strain evidence="3">SpSt-34</strain>
        <strain evidence="4">SpSt-69</strain>
    </source>
</reference>
<dbReference type="EMBL" id="DSOL01000195">
    <property type="protein sequence ID" value="HEN28338.1"/>
    <property type="molecule type" value="Genomic_DNA"/>
</dbReference>
<evidence type="ECO:0000256" key="2">
    <source>
        <dbReference type="HAMAP-Rule" id="MF_00003"/>
    </source>
</evidence>
<gene>
    <name evidence="2 3" type="primary">rbfA</name>
    <name evidence="3" type="ORF">ENQ77_06800</name>
    <name evidence="4" type="ORF">ENU66_08110</name>
</gene>
<organism evidence="3">
    <name type="scientific">candidate division WOR-3 bacterium</name>
    <dbReference type="NCBI Taxonomy" id="2052148"/>
    <lineage>
        <taxon>Bacteria</taxon>
        <taxon>Bacteria division WOR-3</taxon>
    </lineage>
</organism>
<dbReference type="AlphaFoldDB" id="A0A7C2PEJ9"/>
<dbReference type="HAMAP" id="MF_00003">
    <property type="entry name" value="RbfA"/>
    <property type="match status" value="1"/>
</dbReference>
<sequence>MRPFKRSERVAHEILKILQEAILFEVKDPRLARLTIVRVDVSGDLRYAKVYYESSVQDVEKGLECAKGFLRSIVARELNIKFTPELEFIRVENGWISQYL</sequence>
<dbReference type="PANTHER" id="PTHR33515">
    <property type="entry name" value="RIBOSOME-BINDING FACTOR A, CHLOROPLASTIC-RELATED"/>
    <property type="match status" value="1"/>
</dbReference>
<dbReference type="PANTHER" id="PTHR33515:SF1">
    <property type="entry name" value="RIBOSOME-BINDING FACTOR A, CHLOROPLASTIC-RELATED"/>
    <property type="match status" value="1"/>
</dbReference>
<comment type="caution">
    <text evidence="3">The sequence shown here is derived from an EMBL/GenBank/DDBJ whole genome shotgun (WGS) entry which is preliminary data.</text>
</comment>
<keyword evidence="1 2" id="KW-0690">Ribosome biogenesis</keyword>
<name>A0A7C2PEJ9_UNCW3</name>
<protein>
    <recommendedName>
        <fullName evidence="2">Ribosome-binding factor A</fullName>
    </recommendedName>
</protein>
<dbReference type="Gene3D" id="3.30.300.20">
    <property type="match status" value="1"/>
</dbReference>
<dbReference type="GO" id="GO:0005829">
    <property type="term" value="C:cytosol"/>
    <property type="evidence" value="ECO:0007669"/>
    <property type="project" value="TreeGrafter"/>
</dbReference>
<dbReference type="InterPro" id="IPR023799">
    <property type="entry name" value="RbfA_dom_sf"/>
</dbReference>
<dbReference type="GO" id="GO:0030490">
    <property type="term" value="P:maturation of SSU-rRNA"/>
    <property type="evidence" value="ECO:0007669"/>
    <property type="project" value="UniProtKB-UniRule"/>
</dbReference>
<dbReference type="EMBL" id="DTDJ01000050">
    <property type="protein sequence ID" value="HGL18274.1"/>
    <property type="molecule type" value="Genomic_DNA"/>
</dbReference>